<dbReference type="Proteomes" id="UP000663882">
    <property type="component" value="Unassembled WGS sequence"/>
</dbReference>
<dbReference type="Pfam" id="PF17039">
    <property type="entry name" value="Glyco_tran_10_N"/>
    <property type="match status" value="1"/>
</dbReference>
<comment type="caution">
    <text evidence="14">The sequence shown here is derived from an EMBL/GenBank/DDBJ whole genome shotgun (WGS) entry which is preliminary data.</text>
</comment>
<feature type="domain" description="Fucosyltransferase N-terminal" evidence="13">
    <location>
        <begin position="90"/>
        <end position="171"/>
    </location>
</feature>
<keyword evidence="11" id="KW-0333">Golgi apparatus</keyword>
<keyword evidence="9" id="KW-0325">Glycoprotein</keyword>
<dbReference type="PANTHER" id="PTHR11929">
    <property type="entry name" value="ALPHA- 1,3 -FUCOSYLTRANSFERASE"/>
    <property type="match status" value="1"/>
</dbReference>
<dbReference type="UniPathway" id="UPA00378"/>
<comment type="similarity">
    <text evidence="2 11">Belongs to the glycosyltransferase 10 family.</text>
</comment>
<keyword evidence="7 11" id="KW-1133">Transmembrane helix</keyword>
<dbReference type="GO" id="GO:0046920">
    <property type="term" value="F:alpha-(1-&gt;3)-fucosyltransferase activity"/>
    <property type="evidence" value="ECO:0007669"/>
    <property type="project" value="TreeGrafter"/>
</dbReference>
<dbReference type="EMBL" id="CAJNOO010000104">
    <property type="protein sequence ID" value="CAF0804768.1"/>
    <property type="molecule type" value="Genomic_DNA"/>
</dbReference>
<evidence type="ECO:0000256" key="2">
    <source>
        <dbReference type="ARBA" id="ARBA00008919"/>
    </source>
</evidence>
<evidence type="ECO:0000259" key="12">
    <source>
        <dbReference type="Pfam" id="PF00852"/>
    </source>
</evidence>
<dbReference type="InterPro" id="IPR055270">
    <property type="entry name" value="Glyco_tran_10_C"/>
</dbReference>
<evidence type="ECO:0000256" key="7">
    <source>
        <dbReference type="ARBA" id="ARBA00022989"/>
    </source>
</evidence>
<evidence type="ECO:0000256" key="4">
    <source>
        <dbReference type="ARBA" id="ARBA00022679"/>
    </source>
</evidence>
<evidence type="ECO:0000313" key="15">
    <source>
        <dbReference type="Proteomes" id="UP000663882"/>
    </source>
</evidence>
<evidence type="ECO:0000256" key="1">
    <source>
        <dbReference type="ARBA" id="ARBA00004922"/>
    </source>
</evidence>
<evidence type="ECO:0000256" key="10">
    <source>
        <dbReference type="ARBA" id="ARBA00060399"/>
    </source>
</evidence>
<dbReference type="AlphaFoldDB" id="A0A813T3B6"/>
<evidence type="ECO:0000256" key="6">
    <source>
        <dbReference type="ARBA" id="ARBA00022968"/>
    </source>
</evidence>
<dbReference type="Gene3D" id="3.40.50.11660">
    <property type="entry name" value="Glycosyl transferase family 10, C-terminal domain"/>
    <property type="match status" value="1"/>
</dbReference>
<accession>A0A813T3B6</accession>
<dbReference type="InterPro" id="IPR038577">
    <property type="entry name" value="GT10-like_C_sf"/>
</dbReference>
<dbReference type="Pfam" id="PF00852">
    <property type="entry name" value="Glyco_transf_10"/>
    <property type="match status" value="1"/>
</dbReference>
<dbReference type="PANTHER" id="PTHR11929:SF145">
    <property type="entry name" value="ALPHA-(1,3)-FUCOSYLTRANSFERASE FUT-1"/>
    <property type="match status" value="1"/>
</dbReference>
<keyword evidence="6" id="KW-0735">Signal-anchor</keyword>
<dbReference type="InterPro" id="IPR001503">
    <property type="entry name" value="Glyco_trans_10"/>
</dbReference>
<evidence type="ECO:0000313" key="14">
    <source>
        <dbReference type="EMBL" id="CAF0804768.1"/>
    </source>
</evidence>
<comment type="pathway">
    <text evidence="1">Protein modification; protein glycosylation.</text>
</comment>
<name>A0A813T3B6_9BILA</name>
<keyword evidence="3 11" id="KW-0328">Glycosyltransferase</keyword>
<reference evidence="14" key="1">
    <citation type="submission" date="2021-02" db="EMBL/GenBank/DDBJ databases">
        <authorList>
            <person name="Nowell W R."/>
        </authorList>
    </citation>
    <scope>NUCLEOTIDE SEQUENCE</scope>
</reference>
<evidence type="ECO:0000256" key="3">
    <source>
        <dbReference type="ARBA" id="ARBA00022676"/>
    </source>
</evidence>
<evidence type="ECO:0000256" key="8">
    <source>
        <dbReference type="ARBA" id="ARBA00023136"/>
    </source>
</evidence>
<sequence length="522" mass="62034">MSRTYQDIYQKIILFLLISIIIFFISQSFLIKLENNFIYHIHNNHDYILNNNLTFKKVSIAHYTTLYGIRTDSHTKIFNDNLKQICNILDPKDYSLADSVFVSLVDFVRFPILSNGISYRSQHQSQLWIVHSEESPRNSYRIIDMKNITDLDDWFNLTSTFKPESDFHIQYRGYRIKPEIGDLLKNKLNISLHQSINLTLDLLSDTFINGSSIYLNTVLSIFHKELINRKNILLNICPYTCNQPLSSHAIKSLQPYLKQTKQKILNQNIVYIAWFVSNCNTHSRREDYVNKLRSQKGIHIDIYGNCKSIYHSPISSIQCQTLKSNCTENILLNYRFYLSFENSKCDAYITEKYWIQGLNGHAVPIVLGAKKEQYQRIAISNSYIHVDDFQTIEDLAKELHRLNKNYSDYSKYLQWTQLYDISHRYKPTSIIDMHSTLCFLGHYQYLHSLKEKNQQILYLMHIIRKIFNITNMRLPNFNWTTAKTNLIRISQFYNPNVNCWDNNYPSIFKQIYNYLFTWWKLF</sequence>
<evidence type="ECO:0000256" key="11">
    <source>
        <dbReference type="RuleBase" id="RU003832"/>
    </source>
</evidence>
<gene>
    <name evidence="14" type="ORF">RFH988_LOCUS4107</name>
</gene>
<comment type="subcellular location">
    <subcellularLocation>
        <location evidence="10">Endomembrane system</location>
        <topology evidence="10">Single-pass type II membrane protein</topology>
    </subcellularLocation>
    <subcellularLocation>
        <location evidence="11">Golgi apparatus</location>
        <location evidence="11">Golgi stack membrane</location>
        <topology evidence="11">Single-pass type II membrane protein</topology>
    </subcellularLocation>
</comment>
<proteinExistence type="inferred from homology"/>
<dbReference type="EC" id="2.4.1.-" evidence="11"/>
<dbReference type="GO" id="GO:0032580">
    <property type="term" value="C:Golgi cisterna membrane"/>
    <property type="evidence" value="ECO:0007669"/>
    <property type="project" value="UniProtKB-SubCell"/>
</dbReference>
<keyword evidence="5 11" id="KW-0812">Transmembrane</keyword>
<evidence type="ECO:0000259" key="13">
    <source>
        <dbReference type="Pfam" id="PF17039"/>
    </source>
</evidence>
<evidence type="ECO:0000256" key="5">
    <source>
        <dbReference type="ARBA" id="ARBA00022692"/>
    </source>
</evidence>
<dbReference type="OrthoDB" id="427096at2759"/>
<dbReference type="SUPFAM" id="SSF53756">
    <property type="entry name" value="UDP-Glycosyltransferase/glycogen phosphorylase"/>
    <property type="match status" value="1"/>
</dbReference>
<feature type="transmembrane region" description="Helical" evidence="11">
    <location>
        <begin position="12"/>
        <end position="31"/>
    </location>
</feature>
<evidence type="ECO:0000256" key="9">
    <source>
        <dbReference type="ARBA" id="ARBA00023180"/>
    </source>
</evidence>
<keyword evidence="8 11" id="KW-0472">Membrane</keyword>
<protein>
    <recommendedName>
        <fullName evidence="11">Fucosyltransferase</fullName>
        <ecNumber evidence="11">2.4.1.-</ecNumber>
    </recommendedName>
</protein>
<feature type="domain" description="Fucosyltransferase C-terminal" evidence="12">
    <location>
        <begin position="271"/>
        <end position="450"/>
    </location>
</feature>
<dbReference type="FunFam" id="3.40.50.11660:FF:000002">
    <property type="entry name" value="Alpha-(1,3)-fucosyltransferase"/>
    <property type="match status" value="1"/>
</dbReference>
<dbReference type="InterPro" id="IPR031481">
    <property type="entry name" value="Glyco_tran_10_N"/>
</dbReference>
<keyword evidence="4 11" id="KW-0808">Transferase</keyword>
<organism evidence="14 15">
    <name type="scientific">Rotaria sordida</name>
    <dbReference type="NCBI Taxonomy" id="392033"/>
    <lineage>
        <taxon>Eukaryota</taxon>
        <taxon>Metazoa</taxon>
        <taxon>Spiralia</taxon>
        <taxon>Gnathifera</taxon>
        <taxon>Rotifera</taxon>
        <taxon>Eurotatoria</taxon>
        <taxon>Bdelloidea</taxon>
        <taxon>Philodinida</taxon>
        <taxon>Philodinidae</taxon>
        <taxon>Rotaria</taxon>
    </lineage>
</organism>